<accession>A0A7C5R1E6</accession>
<dbReference type="InterPro" id="IPR036097">
    <property type="entry name" value="HisK_dim/P_sf"/>
</dbReference>
<feature type="non-terminal residue" evidence="5">
    <location>
        <position position="599"/>
    </location>
</feature>
<proteinExistence type="predicted"/>
<feature type="domain" description="Signal transduction histidine kinase dimerisation/phosphoacceptor" evidence="4">
    <location>
        <begin position="442"/>
        <end position="508"/>
    </location>
</feature>
<comment type="catalytic activity">
    <reaction evidence="1">
        <text>ATP + protein L-histidine = ADP + protein N-phospho-L-histidine.</text>
        <dbReference type="EC" id="2.7.13.3"/>
    </reaction>
</comment>
<protein>
    <recommendedName>
        <fullName evidence="2">histidine kinase</fullName>
        <ecNumber evidence="2">2.7.13.3</ecNumber>
    </recommendedName>
</protein>
<reference evidence="5" key="1">
    <citation type="journal article" date="2020" name="mSystems">
        <title>Genome- and Community-Level Interaction Insights into Carbon Utilization and Element Cycling Functions of Hydrothermarchaeota in Hydrothermal Sediment.</title>
        <authorList>
            <person name="Zhou Z."/>
            <person name="Liu Y."/>
            <person name="Xu W."/>
            <person name="Pan J."/>
            <person name="Luo Z.H."/>
            <person name="Li M."/>
        </authorList>
    </citation>
    <scope>NUCLEOTIDE SEQUENCE [LARGE SCALE GENOMIC DNA]</scope>
    <source>
        <strain evidence="5">HyVt-485</strain>
    </source>
</reference>
<dbReference type="Pfam" id="PF00512">
    <property type="entry name" value="HisKA"/>
    <property type="match status" value="1"/>
</dbReference>
<dbReference type="CDD" id="cd00082">
    <property type="entry name" value="HisKA"/>
    <property type="match status" value="1"/>
</dbReference>
<dbReference type="AlphaFoldDB" id="A0A7C5R1E6"/>
<dbReference type="SUPFAM" id="SSF55874">
    <property type="entry name" value="ATPase domain of HSP90 chaperone/DNA topoisomerase II/histidine kinase"/>
    <property type="match status" value="1"/>
</dbReference>
<dbReference type="InterPro" id="IPR003661">
    <property type="entry name" value="HisK_dim/P_dom"/>
</dbReference>
<dbReference type="Gene3D" id="3.30.565.10">
    <property type="entry name" value="Histidine kinase-like ATPase, C-terminal domain"/>
    <property type="match status" value="1"/>
</dbReference>
<dbReference type="SUPFAM" id="SSF47384">
    <property type="entry name" value="Homodimeric domain of signal transducing histidine kinase"/>
    <property type="match status" value="1"/>
</dbReference>
<keyword evidence="3" id="KW-0812">Transmembrane</keyword>
<dbReference type="Proteomes" id="UP000885830">
    <property type="component" value="Unassembled WGS sequence"/>
</dbReference>
<dbReference type="SMART" id="SM00388">
    <property type="entry name" value="HisKA"/>
    <property type="match status" value="1"/>
</dbReference>
<dbReference type="GO" id="GO:0000155">
    <property type="term" value="F:phosphorelay sensor kinase activity"/>
    <property type="evidence" value="ECO:0007669"/>
    <property type="project" value="InterPro"/>
</dbReference>
<dbReference type="FunFam" id="1.10.287.130:FF:000037">
    <property type="entry name" value="Hybrid sensor histidine kinase/response regulator"/>
    <property type="match status" value="1"/>
</dbReference>
<sequence>MYQEDNRMPLGTTIWLVICAILAVVATGIAAWQGKALGWPAFVLLCGIAVVAVLAILIIVLNRTPHHGGDDRSTEDEGELSDVFKNLPVASVIVKNGRPERASHSYLEFARSMGVDGDFDEIPPIDRVFNNTDKSASSAMFRLHHANPVHGEHKETIKILGEDGHYRMFDIGVRALGEGQLWQIEEQFEQDGAVASLLASAPVGLLSVTNSGEVIEMNDVLKGWLGVKNETAPSHLRDIVERPELLLDGPTTSGRIVRGDTRLLTRKGVVIPSVMTAVWKQMDSGETYASLALYGHSGLGAAGAGAKSENTRTKLSSLSEADRADVFAEAPFGVVWLDNPDIGKASILGTNHLVSSMLDGKDLEGRPFRSIFADTKETQALFEHGVDTHDSALDVPLASKRNRPVNIYFSQSDSFGLLAFIIDISARKDLETQLAQSQKMQAIGQLAGGVAHDFNNLLTAIRLNTDELLGRHPIGDPSYPELQRINQTVSRASGLVRKLLAFSRKQTMRAEALDVTDTLSDLGILLKQVLGERVSLDTDHGRGLPRIEADKNQLETVLMNLCVNARDAMLNTGGGTILLRSSLPDADKLIADKIPMDGN</sequence>
<name>A0A7C5R1E6_9PROT</name>
<evidence type="ECO:0000256" key="2">
    <source>
        <dbReference type="ARBA" id="ARBA00012438"/>
    </source>
</evidence>
<dbReference type="InterPro" id="IPR036890">
    <property type="entry name" value="HATPase_C_sf"/>
</dbReference>
<feature type="transmembrane region" description="Helical" evidence="3">
    <location>
        <begin position="12"/>
        <end position="32"/>
    </location>
</feature>
<evidence type="ECO:0000256" key="3">
    <source>
        <dbReference type="SAM" id="Phobius"/>
    </source>
</evidence>
<keyword evidence="3" id="KW-0472">Membrane</keyword>
<dbReference type="Gene3D" id="1.10.287.130">
    <property type="match status" value="1"/>
</dbReference>
<organism evidence="5">
    <name type="scientific">Hellea balneolensis</name>
    <dbReference type="NCBI Taxonomy" id="287478"/>
    <lineage>
        <taxon>Bacteria</taxon>
        <taxon>Pseudomonadati</taxon>
        <taxon>Pseudomonadota</taxon>
        <taxon>Alphaproteobacteria</taxon>
        <taxon>Maricaulales</taxon>
        <taxon>Robiginitomaculaceae</taxon>
        <taxon>Hellea</taxon>
    </lineage>
</organism>
<evidence type="ECO:0000259" key="4">
    <source>
        <dbReference type="SMART" id="SM00388"/>
    </source>
</evidence>
<dbReference type="PANTHER" id="PTHR43065:SF42">
    <property type="entry name" value="TWO-COMPONENT SENSOR PPRA"/>
    <property type="match status" value="1"/>
</dbReference>
<comment type="caution">
    <text evidence="5">The sequence shown here is derived from an EMBL/GenBank/DDBJ whole genome shotgun (WGS) entry which is preliminary data.</text>
</comment>
<feature type="transmembrane region" description="Helical" evidence="3">
    <location>
        <begin position="38"/>
        <end position="61"/>
    </location>
</feature>
<dbReference type="EMBL" id="DRMJ01000487">
    <property type="protein sequence ID" value="HHL43800.1"/>
    <property type="molecule type" value="Genomic_DNA"/>
</dbReference>
<keyword evidence="3" id="KW-1133">Transmembrane helix</keyword>
<evidence type="ECO:0000256" key="1">
    <source>
        <dbReference type="ARBA" id="ARBA00000085"/>
    </source>
</evidence>
<dbReference type="EC" id="2.7.13.3" evidence="2"/>
<dbReference type="PANTHER" id="PTHR43065">
    <property type="entry name" value="SENSOR HISTIDINE KINASE"/>
    <property type="match status" value="1"/>
</dbReference>
<evidence type="ECO:0000313" key="5">
    <source>
        <dbReference type="EMBL" id="HHL43800.1"/>
    </source>
</evidence>
<gene>
    <name evidence="5" type="ORF">ENJ42_09290</name>
</gene>